<dbReference type="EMBL" id="CM001223">
    <property type="protein sequence ID" value="AES81625.1"/>
    <property type="molecule type" value="Genomic_DNA"/>
</dbReference>
<evidence type="ECO:0000313" key="2">
    <source>
        <dbReference type="EnsemblPlants" id="AES81625"/>
    </source>
</evidence>
<proteinExistence type="predicted"/>
<dbReference type="PaxDb" id="3880-AES81625"/>
<dbReference type="Proteomes" id="UP000002051">
    <property type="component" value="Unassembled WGS sequence"/>
</dbReference>
<sequence>MEQEFCACLCLLLELQDMEFSRCPQPKLPFPLLSATSKGEPKVSLVNDKMMNIKEIADERKVVSATQHVS</sequence>
<protein>
    <submittedName>
        <fullName evidence="1 2">Uncharacterized protein</fullName>
    </submittedName>
</protein>
<reference evidence="1 3" key="2">
    <citation type="journal article" date="2014" name="BMC Genomics">
        <title>An improved genome release (version Mt4.0) for the model legume Medicago truncatula.</title>
        <authorList>
            <person name="Tang H."/>
            <person name="Krishnakumar V."/>
            <person name="Bidwell S."/>
            <person name="Rosen B."/>
            <person name="Chan A."/>
            <person name="Zhou S."/>
            <person name="Gentzbittel L."/>
            <person name="Childs K.L."/>
            <person name="Yandell M."/>
            <person name="Gundlach H."/>
            <person name="Mayer K.F."/>
            <person name="Schwartz D.C."/>
            <person name="Town C.D."/>
        </authorList>
    </citation>
    <scope>GENOME REANNOTATION</scope>
    <source>
        <strain evidence="2 3">cv. Jemalong A17</strain>
    </source>
</reference>
<name>G7KYG4_MEDTR</name>
<dbReference type="AlphaFoldDB" id="G7KYG4"/>
<accession>G7KYG4</accession>
<dbReference type="EnsemblPlants" id="AES81625">
    <property type="protein sequence ID" value="AES81625"/>
    <property type="gene ID" value="MTR_7g098820"/>
</dbReference>
<reference evidence="1 3" key="1">
    <citation type="journal article" date="2011" name="Nature">
        <title>The Medicago genome provides insight into the evolution of rhizobial symbioses.</title>
        <authorList>
            <person name="Young N.D."/>
            <person name="Debelle F."/>
            <person name="Oldroyd G.E."/>
            <person name="Geurts R."/>
            <person name="Cannon S.B."/>
            <person name="Udvardi M.K."/>
            <person name="Benedito V.A."/>
            <person name="Mayer K.F."/>
            <person name="Gouzy J."/>
            <person name="Schoof H."/>
            <person name="Van de Peer Y."/>
            <person name="Proost S."/>
            <person name="Cook D.R."/>
            <person name="Meyers B.C."/>
            <person name="Spannagl M."/>
            <person name="Cheung F."/>
            <person name="De Mita S."/>
            <person name="Krishnakumar V."/>
            <person name="Gundlach H."/>
            <person name="Zhou S."/>
            <person name="Mudge J."/>
            <person name="Bharti A.K."/>
            <person name="Murray J.D."/>
            <person name="Naoumkina M.A."/>
            <person name="Rosen B."/>
            <person name="Silverstein K.A."/>
            <person name="Tang H."/>
            <person name="Rombauts S."/>
            <person name="Zhao P.X."/>
            <person name="Zhou P."/>
            <person name="Barbe V."/>
            <person name="Bardou P."/>
            <person name="Bechner M."/>
            <person name="Bellec A."/>
            <person name="Berger A."/>
            <person name="Berges H."/>
            <person name="Bidwell S."/>
            <person name="Bisseling T."/>
            <person name="Choisne N."/>
            <person name="Couloux A."/>
            <person name="Denny R."/>
            <person name="Deshpande S."/>
            <person name="Dai X."/>
            <person name="Doyle J.J."/>
            <person name="Dudez A.M."/>
            <person name="Farmer A.D."/>
            <person name="Fouteau S."/>
            <person name="Franken C."/>
            <person name="Gibelin C."/>
            <person name="Gish J."/>
            <person name="Goldstein S."/>
            <person name="Gonzalez A.J."/>
            <person name="Green P.J."/>
            <person name="Hallab A."/>
            <person name="Hartog M."/>
            <person name="Hua A."/>
            <person name="Humphray S.J."/>
            <person name="Jeong D.H."/>
            <person name="Jing Y."/>
            <person name="Jocker A."/>
            <person name="Kenton S.M."/>
            <person name="Kim D.J."/>
            <person name="Klee K."/>
            <person name="Lai H."/>
            <person name="Lang C."/>
            <person name="Lin S."/>
            <person name="Macmil S.L."/>
            <person name="Magdelenat G."/>
            <person name="Matthews L."/>
            <person name="McCorrison J."/>
            <person name="Monaghan E.L."/>
            <person name="Mun J.H."/>
            <person name="Najar F.Z."/>
            <person name="Nicholson C."/>
            <person name="Noirot C."/>
            <person name="O'Bleness M."/>
            <person name="Paule C.R."/>
            <person name="Poulain J."/>
            <person name="Prion F."/>
            <person name="Qin B."/>
            <person name="Qu C."/>
            <person name="Retzel E.F."/>
            <person name="Riddle C."/>
            <person name="Sallet E."/>
            <person name="Samain S."/>
            <person name="Samson N."/>
            <person name="Sanders I."/>
            <person name="Saurat O."/>
            <person name="Scarpelli C."/>
            <person name="Schiex T."/>
            <person name="Segurens B."/>
            <person name="Severin A.J."/>
            <person name="Sherrier D.J."/>
            <person name="Shi R."/>
            <person name="Sims S."/>
            <person name="Singer S.R."/>
            <person name="Sinharoy S."/>
            <person name="Sterck L."/>
            <person name="Viollet A."/>
            <person name="Wang B.B."/>
            <person name="Wang K."/>
            <person name="Wang M."/>
            <person name="Wang X."/>
            <person name="Warfsmann J."/>
            <person name="Weissenbach J."/>
            <person name="White D.D."/>
            <person name="White J.D."/>
            <person name="Wiley G.B."/>
            <person name="Wincker P."/>
            <person name="Xing Y."/>
            <person name="Yang L."/>
            <person name="Yao Z."/>
            <person name="Ying F."/>
            <person name="Zhai J."/>
            <person name="Zhou L."/>
            <person name="Zuber A."/>
            <person name="Denarie J."/>
            <person name="Dixon R.A."/>
            <person name="May G.D."/>
            <person name="Schwartz D.C."/>
            <person name="Rogers J."/>
            <person name="Quetier F."/>
            <person name="Town C.D."/>
            <person name="Roe B.A."/>
        </authorList>
    </citation>
    <scope>NUCLEOTIDE SEQUENCE [LARGE SCALE GENOMIC DNA]</scope>
    <source>
        <strain evidence="1">A17</strain>
        <strain evidence="2 3">cv. Jemalong A17</strain>
    </source>
</reference>
<evidence type="ECO:0000313" key="3">
    <source>
        <dbReference type="Proteomes" id="UP000002051"/>
    </source>
</evidence>
<reference evidence="2" key="3">
    <citation type="submission" date="2015-04" db="UniProtKB">
        <authorList>
            <consortium name="EnsemblPlants"/>
        </authorList>
    </citation>
    <scope>IDENTIFICATION</scope>
    <source>
        <strain evidence="2">cv. Jemalong A17</strain>
    </source>
</reference>
<gene>
    <name evidence="1" type="ordered locus">MTR_7g098820</name>
</gene>
<keyword evidence="3" id="KW-1185">Reference proteome</keyword>
<dbReference type="HOGENOM" id="CLU_2761669_0_0_1"/>
<organism evidence="1 3">
    <name type="scientific">Medicago truncatula</name>
    <name type="common">Barrel medic</name>
    <name type="synonym">Medicago tribuloides</name>
    <dbReference type="NCBI Taxonomy" id="3880"/>
    <lineage>
        <taxon>Eukaryota</taxon>
        <taxon>Viridiplantae</taxon>
        <taxon>Streptophyta</taxon>
        <taxon>Embryophyta</taxon>
        <taxon>Tracheophyta</taxon>
        <taxon>Spermatophyta</taxon>
        <taxon>Magnoliopsida</taxon>
        <taxon>eudicotyledons</taxon>
        <taxon>Gunneridae</taxon>
        <taxon>Pentapetalae</taxon>
        <taxon>rosids</taxon>
        <taxon>fabids</taxon>
        <taxon>Fabales</taxon>
        <taxon>Fabaceae</taxon>
        <taxon>Papilionoideae</taxon>
        <taxon>50 kb inversion clade</taxon>
        <taxon>NPAAA clade</taxon>
        <taxon>Hologalegina</taxon>
        <taxon>IRL clade</taxon>
        <taxon>Trifolieae</taxon>
        <taxon>Medicago</taxon>
    </lineage>
</organism>
<evidence type="ECO:0000313" key="1">
    <source>
        <dbReference type="EMBL" id="AES81625.1"/>
    </source>
</evidence>